<dbReference type="InterPro" id="IPR029325">
    <property type="entry name" value="ITPR-bd"/>
</dbReference>
<dbReference type="Pfam" id="PF14722">
    <property type="entry name" value="KRAP_IP3R_bind"/>
    <property type="match status" value="1"/>
</dbReference>
<name>A0A9P0IZX1_APHGO</name>
<evidence type="ECO:0000313" key="2">
    <source>
        <dbReference type="EMBL" id="CAH1724787.1"/>
    </source>
</evidence>
<protein>
    <recommendedName>
        <fullName evidence="1">ITPR-interacting domain-containing protein</fullName>
    </recommendedName>
</protein>
<reference evidence="2" key="2">
    <citation type="submission" date="2022-10" db="EMBL/GenBank/DDBJ databases">
        <authorList>
            <consortium name="ENA_rothamsted_submissions"/>
            <consortium name="culmorum"/>
            <person name="King R."/>
        </authorList>
    </citation>
    <scope>NUCLEOTIDE SEQUENCE</scope>
</reference>
<dbReference type="InterPro" id="IPR043444">
    <property type="entry name" value="TESPA1-like"/>
</dbReference>
<dbReference type="PANTHER" id="PTHR17469:SF15">
    <property type="entry name" value="ITPR-INTERACTING DOMAIN-CONTAINING PROTEIN"/>
    <property type="match status" value="1"/>
</dbReference>
<evidence type="ECO:0000313" key="3">
    <source>
        <dbReference type="Proteomes" id="UP001154329"/>
    </source>
</evidence>
<organism evidence="2 3">
    <name type="scientific">Aphis gossypii</name>
    <name type="common">Cotton aphid</name>
    <dbReference type="NCBI Taxonomy" id="80765"/>
    <lineage>
        <taxon>Eukaryota</taxon>
        <taxon>Metazoa</taxon>
        <taxon>Ecdysozoa</taxon>
        <taxon>Arthropoda</taxon>
        <taxon>Hexapoda</taxon>
        <taxon>Insecta</taxon>
        <taxon>Pterygota</taxon>
        <taxon>Neoptera</taxon>
        <taxon>Paraneoptera</taxon>
        <taxon>Hemiptera</taxon>
        <taxon>Sternorrhyncha</taxon>
        <taxon>Aphidomorpha</taxon>
        <taxon>Aphidoidea</taxon>
        <taxon>Aphididae</taxon>
        <taxon>Aphidini</taxon>
        <taxon>Aphis</taxon>
        <taxon>Aphis</taxon>
    </lineage>
</organism>
<accession>A0A9P0IZX1</accession>
<dbReference type="PANTHER" id="PTHR17469">
    <property type="entry name" value="SPERM SPECIFIC ANTIGEN 2-RELATED"/>
    <property type="match status" value="1"/>
</dbReference>
<dbReference type="EMBL" id="OU899035">
    <property type="protein sequence ID" value="CAH1724787.1"/>
    <property type="molecule type" value="Genomic_DNA"/>
</dbReference>
<proteinExistence type="predicted"/>
<reference evidence="2" key="1">
    <citation type="submission" date="2022-02" db="EMBL/GenBank/DDBJ databases">
        <authorList>
            <person name="King R."/>
        </authorList>
    </citation>
    <scope>NUCLEOTIDE SEQUENCE</scope>
</reference>
<dbReference type="GO" id="GO:0005102">
    <property type="term" value="F:signaling receptor binding"/>
    <property type="evidence" value="ECO:0007669"/>
    <property type="project" value="InterPro"/>
</dbReference>
<dbReference type="SMART" id="SM01257">
    <property type="entry name" value="KRAP_IP3R_bind"/>
    <property type="match status" value="1"/>
</dbReference>
<gene>
    <name evidence="2" type="ORF">APHIGO_LOCUS6012</name>
</gene>
<feature type="domain" description="ITPR-interacting" evidence="1">
    <location>
        <begin position="109"/>
        <end position="269"/>
    </location>
</feature>
<dbReference type="AlphaFoldDB" id="A0A9P0IZX1"/>
<dbReference type="OrthoDB" id="6088188at2759"/>
<sequence>MAQDNDKVPEVMVEHLEDKYVINEQIIQETNEGQLKRPPSATPRNRSPVTIQEWVDSLTTTVDQKEDFDNVESSTLLNSLEVDNLTLGAEAVHLSRVGTIPNVTVTTESNIVRAPSEAESQTSSFDSKLLNARKPDPEEILLGLGFGGGTESTTYGEYGRVPKRFLQPSQLKGVSVEEYLKHQQELIYMYESGLWGYRGLTGPPHASPSVIVAKIMEKLREHERDMTCPKGSSRVMVPTNKSLHLTEKSAKQTSNRFNKAAENILTKIRCTPGSVLTPDNRKWLDSQGGDKSPEMSRRLIIGQQSFVLTRDGTLIETPPSSVIADSENLPIPSDSKVINEQAQTIIDESSQHLDEETNVIFKVDSSSSVNSDTQIQKENSLSIDIHKNDTKMDNLNPIFNSSQPFDKDYSPERDLEDLLSIVEPCQDVSKASSEVDSGAASDSADTSCAQTNLISLTENELTANEDVSSKNLFRQYEDLCNLRLRLNVLGCPFNIVPQDQFMSLSAEQRCALQCKILRLALRVYLNKLTDDEVHHELQSCLGAEVQHVADLLDSNSDVDKLAIIVRQMTVLLHHQTHLNSQLAELTIRAQNPTACHDMCELILQRVRGLEQLVEQNANELALMKAQLLNKKTL</sequence>
<keyword evidence="3" id="KW-1185">Reference proteome</keyword>
<evidence type="ECO:0000259" key="1">
    <source>
        <dbReference type="SMART" id="SM01257"/>
    </source>
</evidence>
<dbReference type="Proteomes" id="UP001154329">
    <property type="component" value="Chromosome 2"/>
</dbReference>